<keyword evidence="3" id="KW-1185">Reference proteome</keyword>
<organism evidence="2 3">
    <name type="scientific">Glutamicibacter uratoxydans</name>
    <name type="common">Arthrobacter uratoxydans</name>
    <dbReference type="NCBI Taxonomy" id="43667"/>
    <lineage>
        <taxon>Bacteria</taxon>
        <taxon>Bacillati</taxon>
        <taxon>Actinomycetota</taxon>
        <taxon>Actinomycetes</taxon>
        <taxon>Micrococcales</taxon>
        <taxon>Micrococcaceae</taxon>
        <taxon>Glutamicibacter</taxon>
    </lineage>
</organism>
<protein>
    <recommendedName>
        <fullName evidence="4">PknH-like extracellular domain-containing protein</fullName>
    </recommendedName>
</protein>
<gene>
    <name evidence="2" type="ORF">AUR04nite_20560</name>
</gene>
<dbReference type="OrthoDB" id="4954313at2"/>
<name>A0A4Y4DRH5_GLUUR</name>
<dbReference type="EMBL" id="BJNY01000011">
    <property type="protein sequence ID" value="GED06524.1"/>
    <property type="molecule type" value="Genomic_DNA"/>
</dbReference>
<proteinExistence type="predicted"/>
<dbReference type="PROSITE" id="PS51257">
    <property type="entry name" value="PROKAR_LIPOPROTEIN"/>
    <property type="match status" value="1"/>
</dbReference>
<dbReference type="PROSITE" id="PS51318">
    <property type="entry name" value="TAT"/>
    <property type="match status" value="1"/>
</dbReference>
<evidence type="ECO:0000313" key="3">
    <source>
        <dbReference type="Proteomes" id="UP000316612"/>
    </source>
</evidence>
<accession>A0A4Y4DRH5</accession>
<dbReference type="InterPro" id="IPR006311">
    <property type="entry name" value="TAT_signal"/>
</dbReference>
<feature type="chain" id="PRO_5039393492" description="PknH-like extracellular domain-containing protein" evidence="1">
    <location>
        <begin position="29"/>
        <end position="233"/>
    </location>
</feature>
<dbReference type="AlphaFoldDB" id="A0A4Y4DRH5"/>
<evidence type="ECO:0000313" key="2">
    <source>
        <dbReference type="EMBL" id="GED06524.1"/>
    </source>
</evidence>
<comment type="caution">
    <text evidence="2">The sequence shown here is derived from an EMBL/GenBank/DDBJ whole genome shotgun (WGS) entry which is preliminary data.</text>
</comment>
<sequence length="233" mass="24633">MMGSAVREGRRRLVAGAAIAALTLSATACSTPSTQIAGPSVAQPVAQSADGLNRALTEFSQNSSEAKILTDAQLRKTIPKAQQWLENVEIMPSKCGVTFASPIAEQLKNSVMGAVELKDQFITVAIYPDAATLKTAWDAHAAANAECSRYSVKSEGQSRAFHLAKQQVKSNAPLNEGYVVTGSDGSRTSQQLSIRSASANILIGIQQTTTKDQTAQQLNAATETINAVLDKIK</sequence>
<reference evidence="2 3" key="1">
    <citation type="submission" date="2019-06" db="EMBL/GenBank/DDBJ databases">
        <title>Whole genome shotgun sequence of Glutamicibacter uratoxydans NBRC 15515.</title>
        <authorList>
            <person name="Hosoyama A."/>
            <person name="Uohara A."/>
            <person name="Ohji S."/>
            <person name="Ichikawa N."/>
        </authorList>
    </citation>
    <scope>NUCLEOTIDE SEQUENCE [LARGE SCALE GENOMIC DNA]</scope>
    <source>
        <strain evidence="2 3">NBRC 15515</strain>
    </source>
</reference>
<evidence type="ECO:0008006" key="4">
    <source>
        <dbReference type="Google" id="ProtNLM"/>
    </source>
</evidence>
<keyword evidence="1" id="KW-0732">Signal</keyword>
<feature type="signal peptide" evidence="1">
    <location>
        <begin position="1"/>
        <end position="28"/>
    </location>
</feature>
<evidence type="ECO:0000256" key="1">
    <source>
        <dbReference type="SAM" id="SignalP"/>
    </source>
</evidence>
<dbReference type="RefSeq" id="WP_141364678.1">
    <property type="nucleotide sequence ID" value="NZ_BAAAJL010000013.1"/>
</dbReference>
<dbReference type="Proteomes" id="UP000316612">
    <property type="component" value="Unassembled WGS sequence"/>
</dbReference>